<keyword evidence="2" id="KW-1003">Cell membrane</keyword>
<dbReference type="InterPro" id="IPR022791">
    <property type="entry name" value="L-PG_synthase/AglD"/>
</dbReference>
<evidence type="ECO:0000256" key="1">
    <source>
        <dbReference type="ARBA" id="ARBA00004651"/>
    </source>
</evidence>
<evidence type="ECO:0000313" key="7">
    <source>
        <dbReference type="EMBL" id="GJM60299.1"/>
    </source>
</evidence>
<dbReference type="GO" id="GO:0005886">
    <property type="term" value="C:plasma membrane"/>
    <property type="evidence" value="ECO:0007669"/>
    <property type="project" value="UniProtKB-SubCell"/>
</dbReference>
<dbReference type="EMBL" id="BQKE01000001">
    <property type="protein sequence ID" value="GJM60299.1"/>
    <property type="molecule type" value="Genomic_DNA"/>
</dbReference>
<organism evidence="7 8">
    <name type="scientific">Persicobacter diffluens</name>
    <dbReference type="NCBI Taxonomy" id="981"/>
    <lineage>
        <taxon>Bacteria</taxon>
        <taxon>Pseudomonadati</taxon>
        <taxon>Bacteroidota</taxon>
        <taxon>Cytophagia</taxon>
        <taxon>Cytophagales</taxon>
        <taxon>Persicobacteraceae</taxon>
        <taxon>Persicobacter</taxon>
    </lineage>
</organism>
<keyword evidence="3 6" id="KW-0812">Transmembrane</keyword>
<dbReference type="AlphaFoldDB" id="A0AAN4VUF0"/>
<sequence length="336" mass="38570">MITPYPITCVPGSKPKIIFSVLDAIPISIAKKYLRQAFPVLKVVLWCALMIVLWGKIRDNFSAQEIYLHIVRIPALGFWGMLLLLMMLLNWGLEAAKWKLIASSVKNISLWEAFKGVWSALAFSLVGPMGLGHHMGRILSLNSTVRFRLILPIFVGQAAQMFWTTCFGLWGFGFYWQRGLVTSFSHSGYLVPVLTVLILVVVFLFRKYSPREKWRRQARFLFNSFSHHDFLRIWLLALGRYLVFCLQFLLIFKLLGIELPILEILRGIAFMFLAKSVIPAVHLLGDLGIREFALWSYFSLFPVDISLIIAGGLMLWVVNVLIPAFWGSFFIFKWSQ</sequence>
<evidence type="ECO:0000256" key="2">
    <source>
        <dbReference type="ARBA" id="ARBA00022475"/>
    </source>
</evidence>
<reference evidence="7 8" key="1">
    <citation type="submission" date="2021-12" db="EMBL/GenBank/DDBJ databases">
        <title>Genome sequencing of bacteria with rrn-lacking chromosome and rrn-plasmid.</title>
        <authorList>
            <person name="Anda M."/>
            <person name="Iwasaki W."/>
        </authorList>
    </citation>
    <scope>NUCLEOTIDE SEQUENCE [LARGE SCALE GENOMIC DNA]</scope>
    <source>
        <strain evidence="7 8">NBRC 15940</strain>
    </source>
</reference>
<comment type="caution">
    <text evidence="7">The sequence shown here is derived from an EMBL/GenBank/DDBJ whole genome shotgun (WGS) entry which is preliminary data.</text>
</comment>
<protein>
    <submittedName>
        <fullName evidence="7">Uncharacterized protein</fullName>
    </submittedName>
</protein>
<proteinExistence type="predicted"/>
<feature type="transmembrane region" description="Helical" evidence="6">
    <location>
        <begin position="149"/>
        <end position="176"/>
    </location>
</feature>
<evidence type="ECO:0000256" key="3">
    <source>
        <dbReference type="ARBA" id="ARBA00022692"/>
    </source>
</evidence>
<evidence type="ECO:0000313" key="8">
    <source>
        <dbReference type="Proteomes" id="UP001310022"/>
    </source>
</evidence>
<evidence type="ECO:0000256" key="4">
    <source>
        <dbReference type="ARBA" id="ARBA00022989"/>
    </source>
</evidence>
<feature type="transmembrane region" description="Helical" evidence="6">
    <location>
        <begin position="66"/>
        <end position="89"/>
    </location>
</feature>
<feature type="transmembrane region" description="Helical" evidence="6">
    <location>
        <begin position="231"/>
        <end position="252"/>
    </location>
</feature>
<feature type="transmembrane region" description="Helical" evidence="6">
    <location>
        <begin position="188"/>
        <end position="205"/>
    </location>
</feature>
<keyword evidence="8" id="KW-1185">Reference proteome</keyword>
<dbReference type="Proteomes" id="UP001310022">
    <property type="component" value="Unassembled WGS sequence"/>
</dbReference>
<name>A0AAN4VUF0_9BACT</name>
<comment type="subcellular location">
    <subcellularLocation>
        <location evidence="1">Cell membrane</location>
        <topology evidence="1">Multi-pass membrane protein</topology>
    </subcellularLocation>
</comment>
<accession>A0AAN4VUF0</accession>
<evidence type="ECO:0000256" key="5">
    <source>
        <dbReference type="ARBA" id="ARBA00023136"/>
    </source>
</evidence>
<dbReference type="Pfam" id="PF03706">
    <property type="entry name" value="LPG_synthase_TM"/>
    <property type="match status" value="1"/>
</dbReference>
<evidence type="ECO:0000256" key="6">
    <source>
        <dbReference type="SAM" id="Phobius"/>
    </source>
</evidence>
<feature type="transmembrane region" description="Helical" evidence="6">
    <location>
        <begin position="305"/>
        <end position="332"/>
    </location>
</feature>
<gene>
    <name evidence="7" type="ORF">PEDI_08510</name>
</gene>
<keyword evidence="4 6" id="KW-1133">Transmembrane helix</keyword>
<feature type="transmembrane region" description="Helical" evidence="6">
    <location>
        <begin position="264"/>
        <end position="285"/>
    </location>
</feature>
<keyword evidence="5 6" id="KW-0472">Membrane</keyword>
<feature type="transmembrane region" description="Helical" evidence="6">
    <location>
        <begin position="37"/>
        <end position="54"/>
    </location>
</feature>